<dbReference type="InterPro" id="IPR027598">
    <property type="entry name" value="Amphi-Trp_dom"/>
</dbReference>
<sequence length="71" mass="8019">MDLFETGRTQRVTREEAAAKLHALADSLARHNSVELDKDGKRITVSIPDEVDLKVEVEIGSENELEIELTW</sequence>
<dbReference type="NCBIfam" id="TIGR04354">
    <property type="entry name" value="amphi-Trp"/>
    <property type="match status" value="1"/>
</dbReference>
<reference evidence="2" key="1">
    <citation type="submission" date="2021-01" db="EMBL/GenBank/DDBJ databases">
        <title>Novel species in genus Nocardioides.</title>
        <authorList>
            <person name="Zhang G."/>
        </authorList>
    </citation>
    <scope>NUCLEOTIDE SEQUENCE</scope>
    <source>
        <strain evidence="2">Zg-536</strain>
    </source>
</reference>
<name>A0A938Y5B9_9ACTN</name>
<protein>
    <submittedName>
        <fullName evidence="2">Amphi-Trp domain-containing protein</fullName>
    </submittedName>
</protein>
<dbReference type="RefSeq" id="WP_205291635.1">
    <property type="nucleotide sequence ID" value="NZ_CP074406.1"/>
</dbReference>
<feature type="domain" description="Amphi-Trp" evidence="1">
    <location>
        <begin position="9"/>
        <end position="71"/>
    </location>
</feature>
<evidence type="ECO:0000313" key="2">
    <source>
        <dbReference type="EMBL" id="MBM9460323.1"/>
    </source>
</evidence>
<keyword evidence="3" id="KW-1185">Reference proteome</keyword>
<comment type="caution">
    <text evidence="2">The sequence shown here is derived from an EMBL/GenBank/DDBJ whole genome shotgun (WGS) entry which is preliminary data.</text>
</comment>
<evidence type="ECO:0000259" key="1">
    <source>
        <dbReference type="Pfam" id="PF20068"/>
    </source>
</evidence>
<dbReference type="Pfam" id="PF20068">
    <property type="entry name" value="Amphi-Trp"/>
    <property type="match status" value="1"/>
</dbReference>
<organism evidence="2 3">
    <name type="scientific">Nocardioides faecalis</name>
    <dbReference type="NCBI Taxonomy" id="2803858"/>
    <lineage>
        <taxon>Bacteria</taxon>
        <taxon>Bacillati</taxon>
        <taxon>Actinomycetota</taxon>
        <taxon>Actinomycetes</taxon>
        <taxon>Propionibacteriales</taxon>
        <taxon>Nocardioidaceae</taxon>
        <taxon>Nocardioides</taxon>
    </lineage>
</organism>
<accession>A0A938Y5B9</accession>
<evidence type="ECO:0000313" key="3">
    <source>
        <dbReference type="Proteomes" id="UP000663791"/>
    </source>
</evidence>
<dbReference type="EMBL" id="JAERTX010000008">
    <property type="protein sequence ID" value="MBM9460323.1"/>
    <property type="molecule type" value="Genomic_DNA"/>
</dbReference>
<dbReference type="AlphaFoldDB" id="A0A938Y5B9"/>
<dbReference type="Proteomes" id="UP000663791">
    <property type="component" value="Unassembled WGS sequence"/>
</dbReference>
<proteinExistence type="predicted"/>
<gene>
    <name evidence="2" type="ORF">JK386_10450</name>
</gene>